<accession>A0AAE7MTD8</accession>
<evidence type="ECO:0000313" key="3">
    <source>
        <dbReference type="Proteomes" id="UP000516696"/>
    </source>
</evidence>
<dbReference type="RefSeq" id="WP_192189595.1">
    <property type="nucleotide sequence ID" value="NZ_CP050486.1"/>
</dbReference>
<organism evidence="2 3">
    <name type="scientific">Enterococcus gallinarum</name>
    <dbReference type="NCBI Taxonomy" id="1353"/>
    <lineage>
        <taxon>Bacteria</taxon>
        <taxon>Bacillati</taxon>
        <taxon>Bacillota</taxon>
        <taxon>Bacilli</taxon>
        <taxon>Lactobacillales</taxon>
        <taxon>Enterococcaceae</taxon>
        <taxon>Enterococcus</taxon>
    </lineage>
</organism>
<dbReference type="SUPFAM" id="SSF52540">
    <property type="entry name" value="P-loop containing nucleoside triphosphate hydrolases"/>
    <property type="match status" value="1"/>
</dbReference>
<dbReference type="Pfam" id="PF13614">
    <property type="entry name" value="AAA_31"/>
    <property type="match status" value="1"/>
</dbReference>
<geneLocation type="plasmid" evidence="2 3">
    <name>pEGM181-2</name>
</geneLocation>
<protein>
    <submittedName>
        <fullName evidence="2">AAA family ATPase</fullName>
    </submittedName>
</protein>
<dbReference type="CDD" id="cd02042">
    <property type="entry name" value="ParAB_family"/>
    <property type="match status" value="1"/>
</dbReference>
<dbReference type="PANTHER" id="PTHR13696">
    <property type="entry name" value="P-LOOP CONTAINING NUCLEOSIDE TRIPHOSPHATE HYDROLASE"/>
    <property type="match status" value="1"/>
</dbReference>
<dbReference type="Gene3D" id="3.40.50.300">
    <property type="entry name" value="P-loop containing nucleotide triphosphate hydrolases"/>
    <property type="match status" value="1"/>
</dbReference>
<dbReference type="PANTHER" id="PTHR13696:SF99">
    <property type="entry name" value="COBYRINIC ACID AC-DIAMIDE SYNTHASE"/>
    <property type="match status" value="1"/>
</dbReference>
<sequence>MAQYIIINAYKGGVLKTTITSNLGSILALNDKKILLVGLDAQDDLRISFNISEDKAEKNLYDLLVEDVDISECIYKYNENIDLILSDERMENYEFDVLTNIYKKEDYMTALDSKLSEVVDDYDYIIVDTAPSFSILSLQAYYLNSKNGKTTDIIIPFQPEVYALKNLVRQITKINRFKAEFNPDLHIKSVIATKTMKNNTHRMILNSAKQALANQVDFSNIEIRNTIKFTEYLLTNTKPLALEKDADLNKEYKQFKQLYFDFAEELGY</sequence>
<evidence type="ECO:0000313" key="2">
    <source>
        <dbReference type="EMBL" id="QOG29259.1"/>
    </source>
</evidence>
<dbReference type="InterPro" id="IPR027417">
    <property type="entry name" value="P-loop_NTPase"/>
</dbReference>
<dbReference type="InterPro" id="IPR025669">
    <property type="entry name" value="AAA_dom"/>
</dbReference>
<dbReference type="AlphaFoldDB" id="A0AAE7MTD8"/>
<keyword evidence="2" id="KW-0614">Plasmid</keyword>
<proteinExistence type="predicted"/>
<gene>
    <name evidence="2" type="ORF">EGM181_18270</name>
</gene>
<reference evidence="2 3" key="1">
    <citation type="submission" date="2020-03" db="EMBL/GenBank/DDBJ databases">
        <title>Characterization of ganglioside-mimicking enterococci.</title>
        <authorList>
            <person name="Patry R.T."/>
            <person name="Nothaft H."/>
            <person name="Bridger R."/>
            <person name="Shajahan A."/>
            <person name="Huynh S."/>
            <person name="Sanchez S."/>
            <person name="Azadi P."/>
            <person name="Cooper K."/>
            <person name="Miller W.G."/>
            <person name="Parker C.T."/>
            <person name="Wells L."/>
            <person name="Szymanski C.M."/>
        </authorList>
    </citation>
    <scope>NUCLEOTIDE SEQUENCE [LARGE SCALE GENOMIC DNA]</scope>
    <source>
        <strain evidence="2 3">EGM181</strain>
        <plasmid evidence="2 3">pEGM181-2</plasmid>
    </source>
</reference>
<name>A0AAE7MTD8_ENTGA</name>
<dbReference type="Proteomes" id="UP000516696">
    <property type="component" value="Plasmid pEGM181-2"/>
</dbReference>
<dbReference type="EMBL" id="CP050486">
    <property type="protein sequence ID" value="QOG29259.1"/>
    <property type="molecule type" value="Genomic_DNA"/>
</dbReference>
<dbReference type="InterPro" id="IPR050678">
    <property type="entry name" value="DNA_Partitioning_ATPase"/>
</dbReference>
<feature type="domain" description="AAA" evidence="1">
    <location>
        <begin position="3"/>
        <end position="187"/>
    </location>
</feature>
<evidence type="ECO:0000259" key="1">
    <source>
        <dbReference type="Pfam" id="PF13614"/>
    </source>
</evidence>